<sequence>MLSAGRAIRLGREGLPDKDALLWDQFLKNLRDPLLRRDMKRWGRDHPSASFQEMRLEVGRCLGEDPHPRRSAVVREVNVEEEESDVGCSEVACRRRVSADLVSGQKLLAEEMRQQQRTLMSHIDRQRQVRTQKQQTLNQLLAAMAWRPLWPGDLFHLATDATTAGRRETLIECPAATESCGRIKGGGKMLSLRGPNGLKIPYLGYLELVGELTIPKCGVLVLKHTAAIVRQRKNAARSAGDERADQDPKVGRGAGRQHLIKRAKTEEAEVSQARWQQGCVGPTSVINLAVTGTPCGANALVEPLSTTLPGRLCVTATLVDASRPNFTNPTRRGVRLKKRTCLSSIQPAETTTRKHLTLAIGVSEVVVSCVCCRLCVDYRRLDAKTLRDAYHLI</sequence>
<feature type="region of interest" description="Disordered" evidence="1">
    <location>
        <begin position="233"/>
        <end position="258"/>
    </location>
</feature>
<evidence type="ECO:0000313" key="3">
    <source>
        <dbReference type="Proteomes" id="UP000001593"/>
    </source>
</evidence>
<reference evidence="2 3" key="1">
    <citation type="journal article" date="2007" name="Science">
        <title>Sea anemone genome reveals ancestral eumetazoan gene repertoire and genomic organization.</title>
        <authorList>
            <person name="Putnam N.H."/>
            <person name="Srivastava M."/>
            <person name="Hellsten U."/>
            <person name="Dirks B."/>
            <person name="Chapman J."/>
            <person name="Salamov A."/>
            <person name="Terry A."/>
            <person name="Shapiro H."/>
            <person name="Lindquist E."/>
            <person name="Kapitonov V.V."/>
            <person name="Jurka J."/>
            <person name="Genikhovich G."/>
            <person name="Grigoriev I.V."/>
            <person name="Lucas S.M."/>
            <person name="Steele R.E."/>
            <person name="Finnerty J.R."/>
            <person name="Technau U."/>
            <person name="Martindale M.Q."/>
            <person name="Rokhsar D.S."/>
        </authorList>
    </citation>
    <scope>NUCLEOTIDE SEQUENCE [LARGE SCALE GENOMIC DNA]</scope>
    <source>
        <strain evidence="3">CH2 X CH6</strain>
    </source>
</reference>
<gene>
    <name evidence="2" type="ORF">NEMVEDRAFT_v1g200992</name>
</gene>
<dbReference type="InParanoid" id="A7RRD9"/>
<organism evidence="2 3">
    <name type="scientific">Nematostella vectensis</name>
    <name type="common">Starlet sea anemone</name>
    <dbReference type="NCBI Taxonomy" id="45351"/>
    <lineage>
        <taxon>Eukaryota</taxon>
        <taxon>Metazoa</taxon>
        <taxon>Cnidaria</taxon>
        <taxon>Anthozoa</taxon>
        <taxon>Hexacorallia</taxon>
        <taxon>Actiniaria</taxon>
        <taxon>Edwardsiidae</taxon>
        <taxon>Nematostella</taxon>
    </lineage>
</organism>
<evidence type="ECO:0000313" key="2">
    <source>
        <dbReference type="EMBL" id="EDO45997.1"/>
    </source>
</evidence>
<dbReference type="EMBL" id="DS469531">
    <property type="protein sequence ID" value="EDO45997.1"/>
    <property type="molecule type" value="Genomic_DNA"/>
</dbReference>
<dbReference type="AlphaFoldDB" id="A7RRD9"/>
<proteinExistence type="predicted"/>
<keyword evidence="3" id="KW-1185">Reference proteome</keyword>
<feature type="compositionally biased region" description="Basic and acidic residues" evidence="1">
    <location>
        <begin position="239"/>
        <end position="250"/>
    </location>
</feature>
<protein>
    <submittedName>
        <fullName evidence="2">Uncharacterized protein</fullName>
    </submittedName>
</protein>
<name>A7RRD9_NEMVE</name>
<dbReference type="Proteomes" id="UP000001593">
    <property type="component" value="Unassembled WGS sequence"/>
</dbReference>
<dbReference type="HOGENOM" id="CLU_702673_0_0_1"/>
<accession>A7RRD9</accession>
<evidence type="ECO:0000256" key="1">
    <source>
        <dbReference type="SAM" id="MobiDB-lite"/>
    </source>
</evidence>